<dbReference type="Gene3D" id="3.30.300.90">
    <property type="entry name" value="BolA-like"/>
    <property type="match status" value="1"/>
</dbReference>
<gene>
    <name evidence="2" type="ORF">O4H49_15460</name>
</gene>
<keyword evidence="3" id="KW-1185">Reference proteome</keyword>
<dbReference type="InterPro" id="IPR002634">
    <property type="entry name" value="BolA"/>
</dbReference>
<organism evidence="2 3">
    <name type="scientific">Kiloniella laminariae</name>
    <dbReference type="NCBI Taxonomy" id="454162"/>
    <lineage>
        <taxon>Bacteria</taxon>
        <taxon>Pseudomonadati</taxon>
        <taxon>Pseudomonadota</taxon>
        <taxon>Alphaproteobacteria</taxon>
        <taxon>Rhodospirillales</taxon>
        <taxon>Kiloniellaceae</taxon>
        <taxon>Kiloniella</taxon>
    </lineage>
</organism>
<dbReference type="SUPFAM" id="SSF82657">
    <property type="entry name" value="BolA-like"/>
    <property type="match status" value="1"/>
</dbReference>
<dbReference type="InterPro" id="IPR036065">
    <property type="entry name" value="BolA-like_sf"/>
</dbReference>
<accession>A0ABT4LM99</accession>
<dbReference type="EMBL" id="JAPWGY010000006">
    <property type="protein sequence ID" value="MCZ4282186.1"/>
    <property type="molecule type" value="Genomic_DNA"/>
</dbReference>
<proteinExistence type="inferred from homology"/>
<evidence type="ECO:0000313" key="3">
    <source>
        <dbReference type="Proteomes" id="UP001069802"/>
    </source>
</evidence>
<reference evidence="2" key="1">
    <citation type="submission" date="2022-12" db="EMBL/GenBank/DDBJ databases">
        <title>Bacterial isolates from different developmental stages of Nematostella vectensis.</title>
        <authorList>
            <person name="Fraune S."/>
        </authorList>
    </citation>
    <scope>NUCLEOTIDE SEQUENCE</scope>
    <source>
        <strain evidence="2">G21630-S1</strain>
    </source>
</reference>
<dbReference type="PIRSF" id="PIRSF003113">
    <property type="entry name" value="BolA"/>
    <property type="match status" value="1"/>
</dbReference>
<dbReference type="Proteomes" id="UP001069802">
    <property type="component" value="Unassembled WGS sequence"/>
</dbReference>
<name>A0ABT4LM99_9PROT</name>
<dbReference type="PANTHER" id="PTHR46230:SF7">
    <property type="entry name" value="BOLA-LIKE PROTEIN 1"/>
    <property type="match status" value="1"/>
</dbReference>
<evidence type="ECO:0000313" key="2">
    <source>
        <dbReference type="EMBL" id="MCZ4282186.1"/>
    </source>
</evidence>
<protein>
    <submittedName>
        <fullName evidence="2">BolA family transcriptional regulator</fullName>
    </submittedName>
</protein>
<dbReference type="Pfam" id="PF01722">
    <property type="entry name" value="BolA"/>
    <property type="match status" value="1"/>
</dbReference>
<comment type="similarity">
    <text evidence="1">Belongs to the BolA/IbaG family.</text>
</comment>
<evidence type="ECO:0000256" key="1">
    <source>
        <dbReference type="RuleBase" id="RU003860"/>
    </source>
</evidence>
<comment type="caution">
    <text evidence="2">The sequence shown here is derived from an EMBL/GenBank/DDBJ whole genome shotgun (WGS) entry which is preliminary data.</text>
</comment>
<dbReference type="PANTHER" id="PTHR46230">
    <property type="match status" value="1"/>
</dbReference>
<sequence>MGMADTIEMKLRAGLKPAELTVVDESHHHVGHAGYREGGESHFSVEIVSEKFEGLNRVSRQRLVFDLLKQEMETTIHALQIKARSPSEANAA</sequence>